<evidence type="ECO:0000313" key="1">
    <source>
        <dbReference type="EMBL" id="GAA4628171.1"/>
    </source>
</evidence>
<protein>
    <recommendedName>
        <fullName evidence="3">DSBA-like thioredoxin domain-containing protein</fullName>
    </recommendedName>
</protein>
<keyword evidence="2" id="KW-1185">Reference proteome</keyword>
<dbReference type="RefSeq" id="WP_345432743.1">
    <property type="nucleotide sequence ID" value="NZ_BAABHK010000005.1"/>
</dbReference>
<dbReference type="InterPro" id="IPR036249">
    <property type="entry name" value="Thioredoxin-like_sf"/>
</dbReference>
<gene>
    <name evidence="1" type="ORF">GCM10023196_043450</name>
</gene>
<reference evidence="2" key="1">
    <citation type="journal article" date="2019" name="Int. J. Syst. Evol. Microbiol.">
        <title>The Global Catalogue of Microorganisms (GCM) 10K type strain sequencing project: providing services to taxonomists for standard genome sequencing and annotation.</title>
        <authorList>
            <consortium name="The Broad Institute Genomics Platform"/>
            <consortium name="The Broad Institute Genome Sequencing Center for Infectious Disease"/>
            <person name="Wu L."/>
            <person name="Ma J."/>
        </authorList>
    </citation>
    <scope>NUCLEOTIDE SEQUENCE [LARGE SCALE GENOMIC DNA]</scope>
    <source>
        <strain evidence="2">JCM 17939</strain>
    </source>
</reference>
<evidence type="ECO:0000313" key="2">
    <source>
        <dbReference type="Proteomes" id="UP001501442"/>
    </source>
</evidence>
<dbReference type="Gene3D" id="3.40.30.10">
    <property type="entry name" value="Glutaredoxin"/>
    <property type="match status" value="1"/>
</dbReference>
<dbReference type="EMBL" id="BAABHK010000005">
    <property type="protein sequence ID" value="GAA4628171.1"/>
    <property type="molecule type" value="Genomic_DNA"/>
</dbReference>
<comment type="caution">
    <text evidence="1">The sequence shown here is derived from an EMBL/GenBank/DDBJ whole genome shotgun (WGS) entry which is preliminary data.</text>
</comment>
<sequence length="112" mass="12157">MSYGRQSVHVRIVLDVICAHSYLGYTRHFTDGLHIGDAATLARLAAEVGVAMDDFPPGELRARLHRVRALGITAVPVFLIGSLPPLTGTQTEDTLYAALKEAAQTNGEDRDR</sequence>
<evidence type="ECO:0008006" key="3">
    <source>
        <dbReference type="Google" id="ProtNLM"/>
    </source>
</evidence>
<accession>A0ABP8UBN7</accession>
<name>A0ABP8UBN7_9ACTN</name>
<proteinExistence type="predicted"/>
<organism evidence="1 2">
    <name type="scientific">Actinoallomurus vinaceus</name>
    <dbReference type="NCBI Taxonomy" id="1080074"/>
    <lineage>
        <taxon>Bacteria</taxon>
        <taxon>Bacillati</taxon>
        <taxon>Actinomycetota</taxon>
        <taxon>Actinomycetes</taxon>
        <taxon>Streptosporangiales</taxon>
        <taxon>Thermomonosporaceae</taxon>
        <taxon>Actinoallomurus</taxon>
    </lineage>
</organism>
<dbReference type="Proteomes" id="UP001501442">
    <property type="component" value="Unassembled WGS sequence"/>
</dbReference>
<dbReference type="SUPFAM" id="SSF52833">
    <property type="entry name" value="Thioredoxin-like"/>
    <property type="match status" value="1"/>
</dbReference>